<dbReference type="RefSeq" id="WP_160605742.1">
    <property type="nucleotide sequence ID" value="NZ_WTYX01000002.1"/>
</dbReference>
<keyword evidence="1" id="KW-1133">Transmembrane helix</keyword>
<keyword evidence="1" id="KW-0472">Membrane</keyword>
<evidence type="ECO:0000313" key="2">
    <source>
        <dbReference type="EMBL" id="MXO91931.1"/>
    </source>
</evidence>
<sequence length="72" mass="7926">MSIYLALTTLAIVLLVTGINVVHGLTSGVYNLFGKLIARDRKPGFFWYSIAMSVLVFFAGTVTIIALFRFVP</sequence>
<dbReference type="AlphaFoldDB" id="A0A844ZUD9"/>
<protein>
    <submittedName>
        <fullName evidence="2">Uncharacterized protein</fullName>
    </submittedName>
</protein>
<accession>A0A844ZUD9</accession>
<feature type="transmembrane region" description="Helical" evidence="1">
    <location>
        <begin position="48"/>
        <end position="71"/>
    </location>
</feature>
<evidence type="ECO:0000256" key="1">
    <source>
        <dbReference type="SAM" id="Phobius"/>
    </source>
</evidence>
<reference evidence="2 3" key="1">
    <citation type="submission" date="2019-12" db="EMBL/GenBank/DDBJ databases">
        <title>Genomic-based taxomic classification of the family Erythrobacteraceae.</title>
        <authorList>
            <person name="Xu L."/>
        </authorList>
    </citation>
    <scope>NUCLEOTIDE SEQUENCE [LARGE SCALE GENOMIC DNA]</scope>
    <source>
        <strain evidence="2 3">KCTC 52763</strain>
    </source>
</reference>
<keyword evidence="1" id="KW-0812">Transmembrane</keyword>
<comment type="caution">
    <text evidence="2">The sequence shown here is derived from an EMBL/GenBank/DDBJ whole genome shotgun (WGS) entry which is preliminary data.</text>
</comment>
<gene>
    <name evidence="2" type="ORF">GRI41_13935</name>
</gene>
<dbReference type="EMBL" id="WTYX01000002">
    <property type="protein sequence ID" value="MXO91931.1"/>
    <property type="molecule type" value="Genomic_DNA"/>
</dbReference>
<evidence type="ECO:0000313" key="3">
    <source>
        <dbReference type="Proteomes" id="UP000442714"/>
    </source>
</evidence>
<keyword evidence="3" id="KW-1185">Reference proteome</keyword>
<dbReference type="Proteomes" id="UP000442714">
    <property type="component" value="Unassembled WGS sequence"/>
</dbReference>
<name>A0A844ZUD9_9SPHN</name>
<organism evidence="2 3">
    <name type="scientific">Pontixanthobacter aquaemixtae</name>
    <dbReference type="NCBI Taxonomy" id="1958940"/>
    <lineage>
        <taxon>Bacteria</taxon>
        <taxon>Pseudomonadati</taxon>
        <taxon>Pseudomonadota</taxon>
        <taxon>Alphaproteobacteria</taxon>
        <taxon>Sphingomonadales</taxon>
        <taxon>Erythrobacteraceae</taxon>
        <taxon>Pontixanthobacter</taxon>
    </lineage>
</organism>
<proteinExistence type="predicted"/>